<organism evidence="1">
    <name type="scientific">bioreactor metagenome</name>
    <dbReference type="NCBI Taxonomy" id="1076179"/>
    <lineage>
        <taxon>unclassified sequences</taxon>
        <taxon>metagenomes</taxon>
        <taxon>ecological metagenomes</taxon>
    </lineage>
</organism>
<comment type="caution">
    <text evidence="1">The sequence shown here is derived from an EMBL/GenBank/DDBJ whole genome shotgun (WGS) entry which is preliminary data.</text>
</comment>
<dbReference type="AlphaFoldDB" id="A0A645INN1"/>
<reference evidence="1" key="1">
    <citation type="submission" date="2019-08" db="EMBL/GenBank/DDBJ databases">
        <authorList>
            <person name="Kucharzyk K."/>
            <person name="Murdoch R.W."/>
            <person name="Higgins S."/>
            <person name="Loffler F."/>
        </authorList>
    </citation>
    <scope>NUCLEOTIDE SEQUENCE</scope>
</reference>
<protein>
    <submittedName>
        <fullName evidence="1">Uncharacterized protein</fullName>
    </submittedName>
</protein>
<gene>
    <name evidence="1" type="ORF">SDC9_199661</name>
</gene>
<sequence length="143" mass="16078">MIQRQTVIYEVMVETIYSGESLKAGVPVILENDLYTYTSLAGVVDRLKVGRRYILPVVGQEPGDVAVESTLSVLYPFAPPIEVTLDGKYVFPDHWTSLINDFTRTVTMDEGKPMGMFDTMLLREDATFETDFQKLVDSLTKST</sequence>
<name>A0A645INN1_9ZZZZ</name>
<accession>A0A645INN1</accession>
<dbReference type="EMBL" id="VSSQ01117692">
    <property type="protein sequence ID" value="MPN52009.1"/>
    <property type="molecule type" value="Genomic_DNA"/>
</dbReference>
<proteinExistence type="predicted"/>
<evidence type="ECO:0000313" key="1">
    <source>
        <dbReference type="EMBL" id="MPN52009.1"/>
    </source>
</evidence>